<evidence type="ECO:0000256" key="1">
    <source>
        <dbReference type="ARBA" id="ARBA00022737"/>
    </source>
</evidence>
<accession>A0AA36D1E8</accession>
<comment type="caution">
    <text evidence="3">The sequence shown here is derived from an EMBL/GenBank/DDBJ whole genome shotgun (WGS) entry which is preliminary data.</text>
</comment>
<protein>
    <recommendedName>
        <fullName evidence="5">RRM domain-containing protein</fullName>
    </recommendedName>
</protein>
<dbReference type="AlphaFoldDB" id="A0AA36D1E8"/>
<proteinExistence type="predicted"/>
<dbReference type="Gene3D" id="3.30.70.330">
    <property type="match status" value="1"/>
</dbReference>
<keyword evidence="4" id="KW-1185">Reference proteome</keyword>
<dbReference type="SUPFAM" id="SSF54928">
    <property type="entry name" value="RNA-binding domain, RBD"/>
    <property type="match status" value="1"/>
</dbReference>
<dbReference type="InterPro" id="IPR050666">
    <property type="entry name" value="ESRP"/>
</dbReference>
<reference evidence="3" key="1">
    <citation type="submission" date="2023-06" db="EMBL/GenBank/DDBJ databases">
        <authorList>
            <person name="Delattre M."/>
        </authorList>
    </citation>
    <scope>NUCLEOTIDE SEQUENCE</scope>
    <source>
        <strain evidence="3">AF72</strain>
    </source>
</reference>
<keyword evidence="1" id="KW-0677">Repeat</keyword>
<gene>
    <name evidence="3" type="ORF">MSPICULIGERA_LOCUS16360</name>
</gene>
<keyword evidence="2" id="KW-0694">RNA-binding</keyword>
<dbReference type="Proteomes" id="UP001177023">
    <property type="component" value="Unassembled WGS sequence"/>
</dbReference>
<feature type="non-terminal residue" evidence="3">
    <location>
        <position position="1"/>
    </location>
</feature>
<name>A0AA36D1E8_9BILA</name>
<organism evidence="3 4">
    <name type="scientific">Mesorhabditis spiculigera</name>
    <dbReference type="NCBI Taxonomy" id="96644"/>
    <lineage>
        <taxon>Eukaryota</taxon>
        <taxon>Metazoa</taxon>
        <taxon>Ecdysozoa</taxon>
        <taxon>Nematoda</taxon>
        <taxon>Chromadorea</taxon>
        <taxon>Rhabditida</taxon>
        <taxon>Rhabditina</taxon>
        <taxon>Rhabditomorpha</taxon>
        <taxon>Rhabditoidea</taxon>
        <taxon>Rhabditidae</taxon>
        <taxon>Mesorhabditinae</taxon>
        <taxon>Mesorhabditis</taxon>
    </lineage>
</organism>
<dbReference type="InterPro" id="IPR012677">
    <property type="entry name" value="Nucleotide-bd_a/b_plait_sf"/>
</dbReference>
<evidence type="ECO:0008006" key="5">
    <source>
        <dbReference type="Google" id="ProtNLM"/>
    </source>
</evidence>
<sequence>MAASAIIVRLKGLPLSARAADVRTFFTGLRIPEGGVHIVGGPEGDCFIAFSNDEDARQAFQKDRQPLHGDEGRTILLGGGHQGVMVPKYGTIVSNRQKQGIDGVMTLAGYD</sequence>
<dbReference type="EMBL" id="CATQJA010002653">
    <property type="protein sequence ID" value="CAJ0578097.1"/>
    <property type="molecule type" value="Genomic_DNA"/>
</dbReference>
<dbReference type="GO" id="GO:0003723">
    <property type="term" value="F:RNA binding"/>
    <property type="evidence" value="ECO:0007669"/>
    <property type="project" value="UniProtKB-KW"/>
</dbReference>
<evidence type="ECO:0000256" key="2">
    <source>
        <dbReference type="ARBA" id="ARBA00022884"/>
    </source>
</evidence>
<dbReference type="InterPro" id="IPR035979">
    <property type="entry name" value="RBD_domain_sf"/>
</dbReference>
<dbReference type="PANTHER" id="PTHR13976">
    <property type="entry name" value="HETEROGENEOUS NUCLEAR RIBONUCLEOPROTEIN-RELATED"/>
    <property type="match status" value="1"/>
</dbReference>
<evidence type="ECO:0000313" key="4">
    <source>
        <dbReference type="Proteomes" id="UP001177023"/>
    </source>
</evidence>
<evidence type="ECO:0000313" key="3">
    <source>
        <dbReference type="EMBL" id="CAJ0578097.1"/>
    </source>
</evidence>